<gene>
    <name evidence="1" type="ORF">G5S32_14935</name>
</gene>
<name>A0A6G7CMG6_9VIBR</name>
<dbReference type="AlphaFoldDB" id="A0A6G7CMG6"/>
<dbReference type="Gene3D" id="3.40.50.300">
    <property type="entry name" value="P-loop containing nucleotide triphosphate hydrolases"/>
    <property type="match status" value="1"/>
</dbReference>
<protein>
    <recommendedName>
        <fullName evidence="3">Sulfotransferase family protein</fullName>
    </recommendedName>
</protein>
<sequence length="254" mass="29633">MIKSLLRYPKLIIPSQHIFLISHMRANTTLLGHLLGSSDEISGYYEMHTGYYSWKSLLKQKIMFHSANSKEVPTKFYFDKILHSEHYLNETILNRENCSFIFMLRSPERTIKSICKLYRNLEPKHEFAQVEGATNYYTKRVSDIGNIICNIKDTNKITYIDAECLVNKTNESLEFLTNRIGLKSKLKSEYKKFELTGKKNYGDSSSKIDIGHVSKSDNSYDDIELESDLIKDVEDIYVRVRDELIRKSQFSLII</sequence>
<dbReference type="RefSeq" id="WP_165312836.1">
    <property type="nucleotide sequence ID" value="NZ_CP049332.1"/>
</dbReference>
<dbReference type="KEGG" id="vzi:G5S32_14935"/>
<evidence type="ECO:0000313" key="2">
    <source>
        <dbReference type="Proteomes" id="UP000503003"/>
    </source>
</evidence>
<reference evidence="1 2" key="1">
    <citation type="submission" date="2020-02" db="EMBL/GenBank/DDBJ databases">
        <title>A complete genome of a marine bacterium Vibrio sp. ZWAL4003 isolated from the mangrove sediment with the ability to degrade polysaccharides.</title>
        <authorList>
            <person name="Wu J."/>
            <person name="Qu W."/>
            <person name="Zeng R."/>
        </authorList>
    </citation>
    <scope>NUCLEOTIDE SEQUENCE [LARGE SCALE GENOMIC DNA]</scope>
    <source>
        <strain evidence="1 2">ZWAL4003</strain>
    </source>
</reference>
<keyword evidence="2" id="KW-1185">Reference proteome</keyword>
<dbReference type="Proteomes" id="UP000503003">
    <property type="component" value="Chromosome 2"/>
</dbReference>
<dbReference type="InterPro" id="IPR027417">
    <property type="entry name" value="P-loop_NTPase"/>
</dbReference>
<dbReference type="EMBL" id="CP049332">
    <property type="protein sequence ID" value="QIH43299.1"/>
    <property type="molecule type" value="Genomic_DNA"/>
</dbReference>
<proteinExistence type="predicted"/>
<organism evidence="1 2">
    <name type="scientific">Vibrio ziniensis</name>
    <dbReference type="NCBI Taxonomy" id="2711221"/>
    <lineage>
        <taxon>Bacteria</taxon>
        <taxon>Pseudomonadati</taxon>
        <taxon>Pseudomonadota</taxon>
        <taxon>Gammaproteobacteria</taxon>
        <taxon>Vibrionales</taxon>
        <taxon>Vibrionaceae</taxon>
        <taxon>Vibrio</taxon>
    </lineage>
</organism>
<accession>A0A6G7CMG6</accession>
<dbReference type="SUPFAM" id="SSF52540">
    <property type="entry name" value="P-loop containing nucleoside triphosphate hydrolases"/>
    <property type="match status" value="1"/>
</dbReference>
<evidence type="ECO:0000313" key="1">
    <source>
        <dbReference type="EMBL" id="QIH43299.1"/>
    </source>
</evidence>
<evidence type="ECO:0008006" key="3">
    <source>
        <dbReference type="Google" id="ProtNLM"/>
    </source>
</evidence>